<sequence length="55" mass="6036">MRHGRVSQDYIKTAIDPMIEHKSVSLTDVDGSSERCCCLDVPRVENGCDSTGGCY</sequence>
<dbReference type="EMBL" id="MCFL01000033">
    <property type="protein sequence ID" value="ORZ33842.1"/>
    <property type="molecule type" value="Genomic_DNA"/>
</dbReference>
<dbReference type="Proteomes" id="UP000193411">
    <property type="component" value="Unassembled WGS sequence"/>
</dbReference>
<name>A0A1Y2HL70_9FUNG</name>
<protein>
    <submittedName>
        <fullName evidence="1">Uncharacterized protein</fullName>
    </submittedName>
</protein>
<gene>
    <name evidence="1" type="ORF">BCR44DRAFT_1437693</name>
</gene>
<reference evidence="1 2" key="1">
    <citation type="submission" date="2016-07" db="EMBL/GenBank/DDBJ databases">
        <title>Pervasive Adenine N6-methylation of Active Genes in Fungi.</title>
        <authorList>
            <consortium name="DOE Joint Genome Institute"/>
            <person name="Mondo S.J."/>
            <person name="Dannebaum R.O."/>
            <person name="Kuo R.C."/>
            <person name="Labutti K."/>
            <person name="Haridas S."/>
            <person name="Kuo A."/>
            <person name="Salamov A."/>
            <person name="Ahrendt S.R."/>
            <person name="Lipzen A."/>
            <person name="Sullivan W."/>
            <person name="Andreopoulos W.B."/>
            <person name="Clum A."/>
            <person name="Lindquist E."/>
            <person name="Daum C."/>
            <person name="Ramamoorthy G.K."/>
            <person name="Gryganskyi A."/>
            <person name="Culley D."/>
            <person name="Magnuson J.K."/>
            <person name="James T.Y."/>
            <person name="O'Malley M.A."/>
            <person name="Stajich J.E."/>
            <person name="Spatafora J.W."/>
            <person name="Visel A."/>
            <person name="Grigoriev I.V."/>
        </authorList>
    </citation>
    <scope>NUCLEOTIDE SEQUENCE [LARGE SCALE GENOMIC DNA]</scope>
    <source>
        <strain evidence="1 2">PL171</strain>
    </source>
</reference>
<proteinExistence type="predicted"/>
<evidence type="ECO:0000313" key="1">
    <source>
        <dbReference type="EMBL" id="ORZ33842.1"/>
    </source>
</evidence>
<organism evidence="1 2">
    <name type="scientific">Catenaria anguillulae PL171</name>
    <dbReference type="NCBI Taxonomy" id="765915"/>
    <lineage>
        <taxon>Eukaryota</taxon>
        <taxon>Fungi</taxon>
        <taxon>Fungi incertae sedis</taxon>
        <taxon>Blastocladiomycota</taxon>
        <taxon>Blastocladiomycetes</taxon>
        <taxon>Blastocladiales</taxon>
        <taxon>Catenariaceae</taxon>
        <taxon>Catenaria</taxon>
    </lineage>
</organism>
<evidence type="ECO:0000313" key="2">
    <source>
        <dbReference type="Proteomes" id="UP000193411"/>
    </source>
</evidence>
<comment type="caution">
    <text evidence="1">The sequence shown here is derived from an EMBL/GenBank/DDBJ whole genome shotgun (WGS) entry which is preliminary data.</text>
</comment>
<accession>A0A1Y2HL70</accession>
<keyword evidence="2" id="KW-1185">Reference proteome</keyword>
<dbReference type="AlphaFoldDB" id="A0A1Y2HL70"/>